<organism evidence="8 9">
    <name type="scientific">Nyssa sinensis</name>
    <dbReference type="NCBI Taxonomy" id="561372"/>
    <lineage>
        <taxon>Eukaryota</taxon>
        <taxon>Viridiplantae</taxon>
        <taxon>Streptophyta</taxon>
        <taxon>Embryophyta</taxon>
        <taxon>Tracheophyta</taxon>
        <taxon>Spermatophyta</taxon>
        <taxon>Magnoliopsida</taxon>
        <taxon>eudicotyledons</taxon>
        <taxon>Gunneridae</taxon>
        <taxon>Pentapetalae</taxon>
        <taxon>asterids</taxon>
        <taxon>Cornales</taxon>
        <taxon>Nyssaceae</taxon>
        <taxon>Nyssa</taxon>
    </lineage>
</organism>
<dbReference type="EMBL" id="CM018043">
    <property type="protein sequence ID" value="KAA8531131.1"/>
    <property type="molecule type" value="Genomic_DNA"/>
</dbReference>
<evidence type="ECO:0000313" key="8">
    <source>
        <dbReference type="EMBL" id="KAA8531131.1"/>
    </source>
</evidence>
<accession>A0A5J5APZ4</accession>
<dbReference type="Gene3D" id="3.20.20.190">
    <property type="entry name" value="Phosphatidylinositol (PI) phosphodiesterase"/>
    <property type="match status" value="2"/>
</dbReference>
<dbReference type="GO" id="GO:0006071">
    <property type="term" value="P:glycerol metabolic process"/>
    <property type="evidence" value="ECO:0007669"/>
    <property type="project" value="UniProtKB-KW"/>
</dbReference>
<sequence>MIARFFFVFLLIQSTLAQKPPPEKPSQKWLTLNGQSPAVIARGGFSGLFPDSSEYALQFALSTSLPGVIIFCDLQLSKDGYGFCLSGIRLENSTTIADFAPKGQKAYNVNGEQLRGWFALDYMIDDLLQKVALTQNIFTRSSYFDGTRLLAVEDITGLRPPPIFWLNVQYYNFYKQNKIDPTLYIKEALNIQKINFISSPEIGFLKNINGIVNKARTKLIFRFLEADAIEPTTKQKYSSILKDLSSIKLFASGILVPKEYIWPVDAEMYLEAPTNLVADAHKEGLEVYASGFANDIPGSYNYSYDPTTEYLQFIDNGQFSVDGLLTDFPPTASEAIACFANNKNATKSKGKALIISHNGASGVYPGSTDLAYQQAVDDGADIIDCSVQMSKDGVAFCLESPDLTGDTTALSTFMTKAATIPEIQPKSGVFSFDLTWSEILTLKPQLKNPFAKEGLQRNPKNKNKGKLISLTEFLELSKQKAVSGILINIEDS</sequence>
<dbReference type="Proteomes" id="UP000325577">
    <property type="component" value="Linkage Group LG2"/>
</dbReference>
<comment type="catalytic activity">
    <reaction evidence="5">
        <text>a sn-glycero-3-phosphodiester + H2O = an alcohol + sn-glycerol 3-phosphate + H(+)</text>
        <dbReference type="Rhea" id="RHEA:12969"/>
        <dbReference type="ChEBI" id="CHEBI:15377"/>
        <dbReference type="ChEBI" id="CHEBI:15378"/>
        <dbReference type="ChEBI" id="CHEBI:30879"/>
        <dbReference type="ChEBI" id="CHEBI:57597"/>
        <dbReference type="ChEBI" id="CHEBI:83408"/>
        <dbReference type="EC" id="3.1.4.46"/>
    </reaction>
</comment>
<dbReference type="Pfam" id="PF03009">
    <property type="entry name" value="GDPD"/>
    <property type="match status" value="1"/>
</dbReference>
<dbReference type="GO" id="GO:0008889">
    <property type="term" value="F:glycerophosphodiester phosphodiesterase activity"/>
    <property type="evidence" value="ECO:0007669"/>
    <property type="project" value="UniProtKB-EC"/>
</dbReference>
<evidence type="ECO:0000256" key="6">
    <source>
        <dbReference type="SAM" id="SignalP"/>
    </source>
</evidence>
<name>A0A5J5APZ4_9ASTE</name>
<dbReference type="FunFam" id="3.20.20.190:FF:000013">
    <property type="entry name" value="Glycerophosphodiester phosphodiesterase GDPDL3"/>
    <property type="match status" value="1"/>
</dbReference>
<evidence type="ECO:0000259" key="7">
    <source>
        <dbReference type="PROSITE" id="PS51704"/>
    </source>
</evidence>
<keyword evidence="2 6" id="KW-0732">Signal</keyword>
<proteinExistence type="predicted"/>
<dbReference type="PROSITE" id="PS51704">
    <property type="entry name" value="GP_PDE"/>
    <property type="match status" value="2"/>
</dbReference>
<protein>
    <recommendedName>
        <fullName evidence="1">glycerophosphodiester phosphodiesterase</fullName>
        <ecNumber evidence="1">3.1.4.46</ecNumber>
    </recommendedName>
</protein>
<feature type="domain" description="GP-PDE" evidence="7">
    <location>
        <begin position="37"/>
        <end position="336"/>
    </location>
</feature>
<evidence type="ECO:0000256" key="3">
    <source>
        <dbReference type="ARBA" id="ARBA00022798"/>
    </source>
</evidence>
<dbReference type="AlphaFoldDB" id="A0A5J5APZ4"/>
<feature type="signal peptide" evidence="6">
    <location>
        <begin position="1"/>
        <end position="17"/>
    </location>
</feature>
<evidence type="ECO:0000256" key="4">
    <source>
        <dbReference type="ARBA" id="ARBA00022801"/>
    </source>
</evidence>
<dbReference type="PANTHER" id="PTHR43620:SF44">
    <property type="entry name" value="GLYCEROPHOSPHODIESTER PHOSPHODIESTERASE GDPDL6-RELATED"/>
    <property type="match status" value="1"/>
</dbReference>
<keyword evidence="9" id="KW-1185">Reference proteome</keyword>
<dbReference type="GO" id="GO:0006629">
    <property type="term" value="P:lipid metabolic process"/>
    <property type="evidence" value="ECO:0007669"/>
    <property type="project" value="InterPro"/>
</dbReference>
<keyword evidence="3" id="KW-0319">Glycerol metabolism</keyword>
<dbReference type="InterPro" id="IPR017946">
    <property type="entry name" value="PLC-like_Pdiesterase_TIM-brl"/>
</dbReference>
<dbReference type="SUPFAM" id="SSF51695">
    <property type="entry name" value="PLC-like phosphodiesterases"/>
    <property type="match status" value="2"/>
</dbReference>
<evidence type="ECO:0000313" key="9">
    <source>
        <dbReference type="Proteomes" id="UP000325577"/>
    </source>
</evidence>
<feature type="domain" description="GP-PDE" evidence="7">
    <location>
        <begin position="352"/>
        <end position="492"/>
    </location>
</feature>
<reference evidence="8 9" key="1">
    <citation type="submission" date="2019-09" db="EMBL/GenBank/DDBJ databases">
        <title>A chromosome-level genome assembly of the Chinese tupelo Nyssa sinensis.</title>
        <authorList>
            <person name="Yang X."/>
            <person name="Kang M."/>
            <person name="Yang Y."/>
            <person name="Xiong H."/>
            <person name="Wang M."/>
            <person name="Zhang Z."/>
            <person name="Wang Z."/>
            <person name="Wu H."/>
            <person name="Ma T."/>
            <person name="Liu J."/>
            <person name="Xi Z."/>
        </authorList>
    </citation>
    <scope>NUCLEOTIDE SEQUENCE [LARGE SCALE GENOMIC DNA]</scope>
    <source>
        <strain evidence="8">J267</strain>
        <tissue evidence="8">Leaf</tissue>
    </source>
</reference>
<dbReference type="InterPro" id="IPR030395">
    <property type="entry name" value="GP_PDE_dom"/>
</dbReference>
<dbReference type="PANTHER" id="PTHR43620">
    <property type="entry name" value="GLYCEROPHOSPHORYL DIESTER PHOSPHODIESTERASE"/>
    <property type="match status" value="1"/>
</dbReference>
<dbReference type="CDD" id="cd08603">
    <property type="entry name" value="GDPD_SHV3_repeat_1"/>
    <property type="match status" value="1"/>
</dbReference>
<gene>
    <name evidence="8" type="ORF">F0562_005840</name>
</gene>
<evidence type="ECO:0000256" key="5">
    <source>
        <dbReference type="ARBA" id="ARBA00047512"/>
    </source>
</evidence>
<dbReference type="OrthoDB" id="1058301at2759"/>
<evidence type="ECO:0000256" key="2">
    <source>
        <dbReference type="ARBA" id="ARBA00022729"/>
    </source>
</evidence>
<keyword evidence="4" id="KW-0378">Hydrolase</keyword>
<evidence type="ECO:0000256" key="1">
    <source>
        <dbReference type="ARBA" id="ARBA00012247"/>
    </source>
</evidence>
<dbReference type="EC" id="3.1.4.46" evidence="1"/>
<feature type="chain" id="PRO_5023851607" description="glycerophosphodiester phosphodiesterase" evidence="6">
    <location>
        <begin position="18"/>
        <end position="492"/>
    </location>
</feature>